<dbReference type="PANTHER" id="PTHR30055:SF234">
    <property type="entry name" value="HTH-TYPE TRANSCRIPTIONAL REGULATOR BETI"/>
    <property type="match status" value="1"/>
</dbReference>
<dbReference type="InterPro" id="IPR050109">
    <property type="entry name" value="HTH-type_TetR-like_transc_reg"/>
</dbReference>
<dbReference type="RefSeq" id="WP_262841783.1">
    <property type="nucleotide sequence ID" value="NZ_JANZYP010000007.1"/>
</dbReference>
<evidence type="ECO:0000256" key="3">
    <source>
        <dbReference type="ARBA" id="ARBA00023163"/>
    </source>
</evidence>
<organism evidence="7 8">
    <name type="scientific">Sphaerisporangium corydalis</name>
    <dbReference type="NCBI Taxonomy" id="1441875"/>
    <lineage>
        <taxon>Bacteria</taxon>
        <taxon>Bacillati</taxon>
        <taxon>Actinomycetota</taxon>
        <taxon>Actinomycetes</taxon>
        <taxon>Streptosporangiales</taxon>
        <taxon>Streptosporangiaceae</taxon>
        <taxon>Sphaerisporangium</taxon>
    </lineage>
</organism>
<protein>
    <submittedName>
        <fullName evidence="7">TetR family transcriptional regulator</fullName>
    </submittedName>
</protein>
<dbReference type="EMBL" id="JBHSFN010000001">
    <property type="protein sequence ID" value="MFC4584474.1"/>
    <property type="molecule type" value="Genomic_DNA"/>
</dbReference>
<evidence type="ECO:0000259" key="6">
    <source>
        <dbReference type="PROSITE" id="PS50977"/>
    </source>
</evidence>
<name>A0ABV9E904_9ACTN</name>
<feature type="DNA-binding region" description="H-T-H motif" evidence="4">
    <location>
        <begin position="31"/>
        <end position="50"/>
    </location>
</feature>
<proteinExistence type="predicted"/>
<feature type="domain" description="HTH tetR-type" evidence="6">
    <location>
        <begin position="8"/>
        <end position="68"/>
    </location>
</feature>
<evidence type="ECO:0000256" key="5">
    <source>
        <dbReference type="SAM" id="MobiDB-lite"/>
    </source>
</evidence>
<evidence type="ECO:0000256" key="1">
    <source>
        <dbReference type="ARBA" id="ARBA00023015"/>
    </source>
</evidence>
<evidence type="ECO:0000313" key="7">
    <source>
        <dbReference type="EMBL" id="MFC4584474.1"/>
    </source>
</evidence>
<dbReference type="Proteomes" id="UP001595891">
    <property type="component" value="Unassembled WGS sequence"/>
</dbReference>
<evidence type="ECO:0000313" key="8">
    <source>
        <dbReference type="Proteomes" id="UP001595891"/>
    </source>
</evidence>
<dbReference type="InterPro" id="IPR001647">
    <property type="entry name" value="HTH_TetR"/>
</dbReference>
<dbReference type="PANTHER" id="PTHR30055">
    <property type="entry name" value="HTH-TYPE TRANSCRIPTIONAL REGULATOR RUTR"/>
    <property type="match status" value="1"/>
</dbReference>
<comment type="caution">
    <text evidence="7">The sequence shown here is derived from an EMBL/GenBank/DDBJ whole genome shotgun (WGS) entry which is preliminary data.</text>
</comment>
<evidence type="ECO:0000256" key="2">
    <source>
        <dbReference type="ARBA" id="ARBA00023125"/>
    </source>
</evidence>
<dbReference type="Pfam" id="PF00440">
    <property type="entry name" value="TetR_N"/>
    <property type="match status" value="1"/>
</dbReference>
<dbReference type="InterPro" id="IPR009057">
    <property type="entry name" value="Homeodomain-like_sf"/>
</dbReference>
<dbReference type="Gene3D" id="1.10.357.10">
    <property type="entry name" value="Tetracycline Repressor, domain 2"/>
    <property type="match status" value="1"/>
</dbReference>
<keyword evidence="1" id="KW-0805">Transcription regulation</keyword>
<keyword evidence="2 4" id="KW-0238">DNA-binding</keyword>
<dbReference type="PROSITE" id="PS50977">
    <property type="entry name" value="HTH_TETR_2"/>
    <property type="match status" value="1"/>
</dbReference>
<sequence length="243" mass="26085">MTTFDQGNDTRSRILAAARQLFAERGYAGTSLADIASQVGLTKTAVAYHFHPKDKLAAELIAPAADDLIRLLGGDFGTGTRVFVEPLADFMVRHRAVIGLLMDDIGGADSAPPGSPGETIRAFRDEIHAKLAGPAPSDEDRIRAWAVMGALQLAVVKTMALPQETVWRMLVALALAIHDSATPSETLALPPESGRARDSAIREAGRAQDSAIREKGRAQDSAAPREPRRAQDPAVFRETGRER</sequence>
<accession>A0ABV9E904</accession>
<dbReference type="SUPFAM" id="SSF46689">
    <property type="entry name" value="Homeodomain-like"/>
    <property type="match status" value="1"/>
</dbReference>
<feature type="compositionally biased region" description="Basic and acidic residues" evidence="5">
    <location>
        <begin position="194"/>
        <end position="231"/>
    </location>
</feature>
<keyword evidence="3" id="KW-0804">Transcription</keyword>
<feature type="region of interest" description="Disordered" evidence="5">
    <location>
        <begin position="184"/>
        <end position="243"/>
    </location>
</feature>
<keyword evidence="8" id="KW-1185">Reference proteome</keyword>
<evidence type="ECO:0000256" key="4">
    <source>
        <dbReference type="PROSITE-ProRule" id="PRU00335"/>
    </source>
</evidence>
<gene>
    <name evidence="7" type="ORF">ACFO8L_00215</name>
</gene>
<reference evidence="8" key="1">
    <citation type="journal article" date="2019" name="Int. J. Syst. Evol. Microbiol.">
        <title>The Global Catalogue of Microorganisms (GCM) 10K type strain sequencing project: providing services to taxonomists for standard genome sequencing and annotation.</title>
        <authorList>
            <consortium name="The Broad Institute Genomics Platform"/>
            <consortium name="The Broad Institute Genome Sequencing Center for Infectious Disease"/>
            <person name="Wu L."/>
            <person name="Ma J."/>
        </authorList>
    </citation>
    <scope>NUCLEOTIDE SEQUENCE [LARGE SCALE GENOMIC DNA]</scope>
    <source>
        <strain evidence="8">CCUG 49560</strain>
    </source>
</reference>
<dbReference type="PRINTS" id="PR00455">
    <property type="entry name" value="HTHTETR"/>
</dbReference>